<feature type="domain" description="CAAX prenyl protease 2/Lysostaphin resistance protein A-like" evidence="2">
    <location>
        <begin position="98"/>
        <end position="181"/>
    </location>
</feature>
<keyword evidence="1" id="KW-1133">Transmembrane helix</keyword>
<feature type="transmembrane region" description="Helical" evidence="1">
    <location>
        <begin position="54"/>
        <end position="75"/>
    </location>
</feature>
<keyword evidence="1" id="KW-0812">Transmembrane</keyword>
<dbReference type="Pfam" id="PF02517">
    <property type="entry name" value="Rce1-like"/>
    <property type="match status" value="1"/>
</dbReference>
<evidence type="ECO:0000313" key="4">
    <source>
        <dbReference type="Proteomes" id="UP000441585"/>
    </source>
</evidence>
<feature type="transmembrane region" description="Helical" evidence="1">
    <location>
        <begin position="168"/>
        <end position="188"/>
    </location>
</feature>
<comment type="caution">
    <text evidence="3">The sequence shown here is derived from an EMBL/GenBank/DDBJ whole genome shotgun (WGS) entry which is preliminary data.</text>
</comment>
<accession>A0A6I2MCJ1</accession>
<dbReference type="GO" id="GO:0008237">
    <property type="term" value="F:metallopeptidase activity"/>
    <property type="evidence" value="ECO:0007669"/>
    <property type="project" value="UniProtKB-KW"/>
</dbReference>
<dbReference type="InterPro" id="IPR003675">
    <property type="entry name" value="Rce1/LyrA-like_dom"/>
</dbReference>
<keyword evidence="3" id="KW-0378">Hydrolase</keyword>
<feature type="transmembrane region" description="Helical" evidence="1">
    <location>
        <begin position="21"/>
        <end position="42"/>
    </location>
</feature>
<feature type="transmembrane region" description="Helical" evidence="1">
    <location>
        <begin position="146"/>
        <end position="162"/>
    </location>
</feature>
<dbReference type="GO" id="GO:0004175">
    <property type="term" value="F:endopeptidase activity"/>
    <property type="evidence" value="ECO:0007669"/>
    <property type="project" value="UniProtKB-ARBA"/>
</dbReference>
<dbReference type="GO" id="GO:0006508">
    <property type="term" value="P:proteolysis"/>
    <property type="evidence" value="ECO:0007669"/>
    <property type="project" value="UniProtKB-KW"/>
</dbReference>
<dbReference type="RefSeq" id="WP_070877570.1">
    <property type="nucleotide sequence ID" value="NZ_CAJFZX010000001.1"/>
</dbReference>
<dbReference type="AlphaFoldDB" id="A0A6I2MCJ1"/>
<organism evidence="3 4">
    <name type="scientific">Metabacillus idriensis</name>
    <dbReference type="NCBI Taxonomy" id="324768"/>
    <lineage>
        <taxon>Bacteria</taxon>
        <taxon>Bacillati</taxon>
        <taxon>Bacillota</taxon>
        <taxon>Bacilli</taxon>
        <taxon>Bacillales</taxon>
        <taxon>Bacillaceae</taxon>
        <taxon>Metabacillus</taxon>
    </lineage>
</organism>
<dbReference type="Proteomes" id="UP000441585">
    <property type="component" value="Unassembled WGS sequence"/>
</dbReference>
<keyword evidence="3" id="KW-0645">Protease</keyword>
<sequence>MVKRQNELVKKMTDGQLLQQLYFTQILLLTISVFLSMMLFNRLSDFKEIWRPELAEILLFGGLTAVIVMIFDWIIMHTMPKEWYDDGGINEKMFRHRSLPHIFFLCLLISFTEELLFRGVIQTHFGIWTASIIFAVLHFRYITKGLLFIMVMLISLLLGFVYDWTGNLFVTVFAHFLIDLVFAIQIRLQYINGGEKYE</sequence>
<reference evidence="3 4" key="1">
    <citation type="submission" date="2019-11" db="EMBL/GenBank/DDBJ databases">
        <title>Bacillus idriensis genome.</title>
        <authorList>
            <person name="Konopka E.N."/>
            <person name="Newman J.D."/>
        </authorList>
    </citation>
    <scope>NUCLEOTIDE SEQUENCE [LARGE SCALE GENOMIC DNA]</scope>
    <source>
        <strain evidence="3 4">DSM 19097</strain>
    </source>
</reference>
<evidence type="ECO:0000259" key="2">
    <source>
        <dbReference type="Pfam" id="PF02517"/>
    </source>
</evidence>
<gene>
    <name evidence="3" type="ORF">GJU41_16060</name>
</gene>
<dbReference type="GO" id="GO:0080120">
    <property type="term" value="P:CAAX-box protein maturation"/>
    <property type="evidence" value="ECO:0007669"/>
    <property type="project" value="UniProtKB-ARBA"/>
</dbReference>
<protein>
    <submittedName>
        <fullName evidence="3">CPBP family intramembrane metalloprotease</fullName>
    </submittedName>
</protein>
<evidence type="ECO:0000256" key="1">
    <source>
        <dbReference type="SAM" id="Phobius"/>
    </source>
</evidence>
<keyword evidence="1" id="KW-0472">Membrane</keyword>
<proteinExistence type="predicted"/>
<feature type="transmembrane region" description="Helical" evidence="1">
    <location>
        <begin position="99"/>
        <end position="117"/>
    </location>
</feature>
<dbReference type="EMBL" id="WKKF01000005">
    <property type="protein sequence ID" value="MRX55479.1"/>
    <property type="molecule type" value="Genomic_DNA"/>
</dbReference>
<keyword evidence="4" id="KW-1185">Reference proteome</keyword>
<name>A0A6I2MCJ1_9BACI</name>
<feature type="transmembrane region" description="Helical" evidence="1">
    <location>
        <begin position="123"/>
        <end position="139"/>
    </location>
</feature>
<evidence type="ECO:0000313" key="3">
    <source>
        <dbReference type="EMBL" id="MRX55479.1"/>
    </source>
</evidence>
<keyword evidence="3" id="KW-0482">Metalloprotease</keyword>